<evidence type="ECO:0000313" key="1">
    <source>
        <dbReference type="EMBL" id="KAK4029092.1"/>
    </source>
</evidence>
<dbReference type="Proteomes" id="UP001234178">
    <property type="component" value="Unassembled WGS sequence"/>
</dbReference>
<accession>A0ABR0AVE7</accession>
<sequence length="102" mass="11987">MVKETERFLTSVDKMSEESRSNLQKEMTRLQFEMASSNKPKINFCCPDIDKQDVEKSPENLLAKLQDELAAKEEMLNEAVFEYHTKCEEMAKLQQENEHLTR</sequence>
<organism evidence="1 2">
    <name type="scientific">Daphnia magna</name>
    <dbReference type="NCBI Taxonomy" id="35525"/>
    <lineage>
        <taxon>Eukaryota</taxon>
        <taxon>Metazoa</taxon>
        <taxon>Ecdysozoa</taxon>
        <taxon>Arthropoda</taxon>
        <taxon>Crustacea</taxon>
        <taxon>Branchiopoda</taxon>
        <taxon>Diplostraca</taxon>
        <taxon>Cladocera</taxon>
        <taxon>Anomopoda</taxon>
        <taxon>Daphniidae</taxon>
        <taxon>Daphnia</taxon>
    </lineage>
</organism>
<reference evidence="1 2" key="1">
    <citation type="journal article" date="2023" name="Nucleic Acids Res.">
        <title>The hologenome of Daphnia magna reveals possible DNA methylation and microbiome-mediated evolution of the host genome.</title>
        <authorList>
            <person name="Chaturvedi A."/>
            <person name="Li X."/>
            <person name="Dhandapani V."/>
            <person name="Marshall H."/>
            <person name="Kissane S."/>
            <person name="Cuenca-Cambronero M."/>
            <person name="Asole G."/>
            <person name="Calvet F."/>
            <person name="Ruiz-Romero M."/>
            <person name="Marangio P."/>
            <person name="Guigo R."/>
            <person name="Rago D."/>
            <person name="Mirbahai L."/>
            <person name="Eastwood N."/>
            <person name="Colbourne J.K."/>
            <person name="Zhou J."/>
            <person name="Mallon E."/>
            <person name="Orsini L."/>
        </authorList>
    </citation>
    <scope>NUCLEOTIDE SEQUENCE [LARGE SCALE GENOMIC DNA]</scope>
    <source>
        <strain evidence="1">LRV0_1</strain>
    </source>
</reference>
<comment type="caution">
    <text evidence="1">The sequence shown here is derived from an EMBL/GenBank/DDBJ whole genome shotgun (WGS) entry which is preliminary data.</text>
</comment>
<dbReference type="EMBL" id="JAOYFB010000039">
    <property type="protein sequence ID" value="KAK4029092.1"/>
    <property type="molecule type" value="Genomic_DNA"/>
</dbReference>
<proteinExistence type="predicted"/>
<protein>
    <submittedName>
        <fullName evidence="1">Uncharacterized protein</fullName>
    </submittedName>
</protein>
<name>A0ABR0AVE7_9CRUS</name>
<keyword evidence="2" id="KW-1185">Reference proteome</keyword>
<gene>
    <name evidence="1" type="ORF">OUZ56_022102</name>
</gene>
<evidence type="ECO:0000313" key="2">
    <source>
        <dbReference type="Proteomes" id="UP001234178"/>
    </source>
</evidence>